<sequence length="93" mass="10727">NIPLYGRSFGNYIVNITLSIDLTICDSLVFESAWGPHTNAFEWDSNYDVVASKIPGIFDNNTMYNLKYMSLALLFDETLRPKFLRLLSLIRQM</sequence>
<dbReference type="AlphaFoldDB" id="A0AAW2YMV3"/>
<keyword evidence="2" id="KW-1185">Reference proteome</keyword>
<protein>
    <submittedName>
        <fullName evidence="1">Uncharacterized protein</fullName>
    </submittedName>
</protein>
<feature type="non-terminal residue" evidence="1">
    <location>
        <position position="1"/>
    </location>
</feature>
<accession>A0AAW2YMV3</accession>
<proteinExistence type="predicted"/>
<dbReference type="Proteomes" id="UP001431209">
    <property type="component" value="Unassembled WGS sequence"/>
</dbReference>
<evidence type="ECO:0000313" key="1">
    <source>
        <dbReference type="EMBL" id="KAL0478652.1"/>
    </source>
</evidence>
<reference evidence="1 2" key="1">
    <citation type="submission" date="2024-03" db="EMBL/GenBank/DDBJ databases">
        <title>The Acrasis kona genome and developmental transcriptomes reveal deep origins of eukaryotic multicellular pathways.</title>
        <authorList>
            <person name="Sheikh S."/>
            <person name="Fu C.-J."/>
            <person name="Brown M.W."/>
            <person name="Baldauf S.L."/>
        </authorList>
    </citation>
    <scope>NUCLEOTIDE SEQUENCE [LARGE SCALE GENOMIC DNA]</scope>
    <source>
        <strain evidence="1 2">ATCC MYA-3509</strain>
    </source>
</reference>
<dbReference type="EMBL" id="JAOPGA020000453">
    <property type="protein sequence ID" value="KAL0478652.1"/>
    <property type="molecule type" value="Genomic_DNA"/>
</dbReference>
<comment type="caution">
    <text evidence="1">The sequence shown here is derived from an EMBL/GenBank/DDBJ whole genome shotgun (WGS) entry which is preliminary data.</text>
</comment>
<organism evidence="1 2">
    <name type="scientific">Acrasis kona</name>
    <dbReference type="NCBI Taxonomy" id="1008807"/>
    <lineage>
        <taxon>Eukaryota</taxon>
        <taxon>Discoba</taxon>
        <taxon>Heterolobosea</taxon>
        <taxon>Tetramitia</taxon>
        <taxon>Eutetramitia</taxon>
        <taxon>Acrasidae</taxon>
        <taxon>Acrasis</taxon>
    </lineage>
</organism>
<gene>
    <name evidence="1" type="ORF">AKO1_002605</name>
</gene>
<evidence type="ECO:0000313" key="2">
    <source>
        <dbReference type="Proteomes" id="UP001431209"/>
    </source>
</evidence>
<name>A0AAW2YMV3_9EUKA</name>